<gene>
    <name evidence="7" type="ORF">WJX75_007262</name>
</gene>
<dbReference type="InterPro" id="IPR029063">
    <property type="entry name" value="SAM-dependent_MTases_sf"/>
</dbReference>
<dbReference type="Proteomes" id="UP001491310">
    <property type="component" value="Unassembled WGS sequence"/>
</dbReference>
<protein>
    <recommendedName>
        <fullName evidence="5">Protein-lysine N-methyltransferase WJX75_007262</fullName>
        <ecNumber evidence="5">2.1.1.-</ecNumber>
    </recommendedName>
</protein>
<dbReference type="HAMAP" id="MF_03188">
    <property type="entry name" value="Methyltr_EFM4"/>
    <property type="match status" value="1"/>
</dbReference>
<keyword evidence="8" id="KW-1185">Reference proteome</keyword>
<dbReference type="CDD" id="cd02440">
    <property type="entry name" value="AdoMet_MTases"/>
    <property type="match status" value="1"/>
</dbReference>
<evidence type="ECO:0000313" key="8">
    <source>
        <dbReference type="Proteomes" id="UP001491310"/>
    </source>
</evidence>
<dbReference type="InterPro" id="IPR025714">
    <property type="entry name" value="Methyltranfer_dom"/>
</dbReference>
<evidence type="ECO:0000259" key="6">
    <source>
        <dbReference type="Pfam" id="PF13847"/>
    </source>
</evidence>
<accession>A0ABR2YBU6</accession>
<evidence type="ECO:0000256" key="4">
    <source>
        <dbReference type="ARBA" id="ARBA00022691"/>
    </source>
</evidence>
<evidence type="ECO:0000256" key="5">
    <source>
        <dbReference type="HAMAP-Rule" id="MF_03188"/>
    </source>
</evidence>
<feature type="domain" description="Methyltransferase" evidence="6">
    <location>
        <begin position="67"/>
        <end position="195"/>
    </location>
</feature>
<evidence type="ECO:0000256" key="2">
    <source>
        <dbReference type="ARBA" id="ARBA00022603"/>
    </source>
</evidence>
<comment type="function">
    <text evidence="5">S-adenosyl-L-methionine-dependent protein-lysine N-methyltransferase that methylates elongation factor 1-alpha.</text>
</comment>
<comment type="subcellular location">
    <subcellularLocation>
        <location evidence="5">Cytoplasm</location>
    </subcellularLocation>
</comment>
<evidence type="ECO:0000256" key="1">
    <source>
        <dbReference type="ARBA" id="ARBA00022490"/>
    </source>
</evidence>
<keyword evidence="4 5" id="KW-0949">S-adenosyl-L-methionine</keyword>
<dbReference type="Pfam" id="PF13847">
    <property type="entry name" value="Methyltransf_31"/>
    <property type="match status" value="1"/>
</dbReference>
<reference evidence="7 8" key="1">
    <citation type="journal article" date="2024" name="Nat. Commun.">
        <title>Phylogenomics reveals the evolutionary origins of lichenization in chlorophyte algae.</title>
        <authorList>
            <person name="Puginier C."/>
            <person name="Libourel C."/>
            <person name="Otte J."/>
            <person name="Skaloud P."/>
            <person name="Haon M."/>
            <person name="Grisel S."/>
            <person name="Petersen M."/>
            <person name="Berrin J.G."/>
            <person name="Delaux P.M."/>
            <person name="Dal Grande F."/>
            <person name="Keller J."/>
        </authorList>
    </citation>
    <scope>NUCLEOTIDE SEQUENCE [LARGE SCALE GENOMIC DNA]</scope>
    <source>
        <strain evidence="7 8">SAG 216-7</strain>
    </source>
</reference>
<keyword evidence="1 5" id="KW-0963">Cytoplasm</keyword>
<dbReference type="PANTHER" id="PTHR12843">
    <property type="entry name" value="PROTEIN-LYSINE N-METHYLTRANSFERASE METTL10"/>
    <property type="match status" value="1"/>
</dbReference>
<dbReference type="PANTHER" id="PTHR12843:SF5">
    <property type="entry name" value="EEF1A LYSINE METHYLTRANSFERASE 2"/>
    <property type="match status" value="1"/>
</dbReference>
<keyword evidence="2 5" id="KW-0489">Methyltransferase</keyword>
<dbReference type="EMBL" id="JALJOT010000017">
    <property type="protein sequence ID" value="KAK9901664.1"/>
    <property type="molecule type" value="Genomic_DNA"/>
</dbReference>
<dbReference type="Gene3D" id="3.40.50.150">
    <property type="entry name" value="Vaccinia Virus protein VP39"/>
    <property type="match status" value="1"/>
</dbReference>
<name>A0ABR2YBU6_9CHLO</name>
<comment type="caution">
    <text evidence="7">The sequence shown here is derived from an EMBL/GenBank/DDBJ whole genome shotgun (WGS) entry which is preliminary data.</text>
</comment>
<organism evidence="7 8">
    <name type="scientific">Coccomyxa subellipsoidea</name>
    <dbReference type="NCBI Taxonomy" id="248742"/>
    <lineage>
        <taxon>Eukaryota</taxon>
        <taxon>Viridiplantae</taxon>
        <taxon>Chlorophyta</taxon>
        <taxon>core chlorophytes</taxon>
        <taxon>Trebouxiophyceae</taxon>
        <taxon>Trebouxiophyceae incertae sedis</taxon>
        <taxon>Coccomyxaceae</taxon>
        <taxon>Coccomyxa</taxon>
    </lineage>
</organism>
<dbReference type="SUPFAM" id="SSF53335">
    <property type="entry name" value="S-adenosyl-L-methionine-dependent methyltransferases"/>
    <property type="match status" value="1"/>
</dbReference>
<dbReference type="InterPro" id="IPR026635">
    <property type="entry name" value="Efm4/METTL10"/>
</dbReference>
<dbReference type="EC" id="2.1.1.-" evidence="5"/>
<sequence>MDRDSCDEEGEGSRLGRKEHWDEAYAMELGNLVEHGDEGEIWFGEDVMETMVSWTAELIKREFPSASSDVAILDVGTGNGVLPLQFASLGFTRLTGSDYSTAAIQLACAVAERRGVHSVRWLVDDLLHTSMSDRFEVITDKGTFDAVSLSEDAAANRERYITAVRSLVKPQGLLVITSCNTTREELIEEFCGASTDHSIGARNSATVPDDGKGYSPNAGNEGDCHMAAPKDGWRFEYVDHVRSYPVFRFGGIEGSRVCTVAFRCI</sequence>
<evidence type="ECO:0000256" key="3">
    <source>
        <dbReference type="ARBA" id="ARBA00022679"/>
    </source>
</evidence>
<proteinExistence type="inferred from homology"/>
<evidence type="ECO:0000313" key="7">
    <source>
        <dbReference type="EMBL" id="KAK9901664.1"/>
    </source>
</evidence>
<comment type="similarity">
    <text evidence="5">Belongs to the class I-like SAM-binding methyltransferase superfamily. EFM4 family.</text>
</comment>
<keyword evidence="3 5" id="KW-0808">Transferase</keyword>